<evidence type="ECO:0000313" key="2">
    <source>
        <dbReference type="Proteomes" id="UP000427906"/>
    </source>
</evidence>
<dbReference type="Proteomes" id="UP000427906">
    <property type="component" value="Chromosome"/>
</dbReference>
<gene>
    <name evidence="1" type="ORF">DSCA_02690</name>
</gene>
<protein>
    <submittedName>
        <fullName evidence="1">Uncharacterized protein</fullName>
    </submittedName>
</protein>
<keyword evidence="2" id="KW-1185">Reference proteome</keyword>
<dbReference type="AlphaFoldDB" id="A0A5K7YF18"/>
<accession>A0A5K7YF18</accession>
<dbReference type="RefSeq" id="WP_155314732.1">
    <property type="nucleotide sequence ID" value="NZ_AP021874.1"/>
</dbReference>
<organism evidence="1 2">
    <name type="scientific">Desulfosarcina alkanivorans</name>
    <dbReference type="NCBI Taxonomy" id="571177"/>
    <lineage>
        <taxon>Bacteria</taxon>
        <taxon>Pseudomonadati</taxon>
        <taxon>Thermodesulfobacteriota</taxon>
        <taxon>Desulfobacteria</taxon>
        <taxon>Desulfobacterales</taxon>
        <taxon>Desulfosarcinaceae</taxon>
        <taxon>Desulfosarcina</taxon>
    </lineage>
</organism>
<dbReference type="KEGG" id="dalk:DSCA_02690"/>
<dbReference type="EMBL" id="AP021874">
    <property type="protein sequence ID" value="BBO66339.1"/>
    <property type="molecule type" value="Genomic_DNA"/>
</dbReference>
<proteinExistence type="predicted"/>
<evidence type="ECO:0000313" key="1">
    <source>
        <dbReference type="EMBL" id="BBO66339.1"/>
    </source>
</evidence>
<sequence>METVRTVVESFIRLTKAEIDPDAVLVAADDVFEVPNVPSLILQGPTLIENGDRRTQARMVEKDVPNLSYEECRYPRLYHLDFDVVVTAAHEGELLDLQEKVARFYQRHPVLTVEDRGSLNLTELTALGGLRRVNLSDLRQSSGRCRIEDCPVYDGAVEVGPLIKDRKFEFRDGVEEDRLYTP</sequence>
<dbReference type="OrthoDB" id="1550398at2"/>
<name>A0A5K7YF18_9BACT</name>
<reference evidence="1 2" key="1">
    <citation type="submission" date="2019-11" db="EMBL/GenBank/DDBJ databases">
        <title>Comparative genomics of hydrocarbon-degrading Desulfosarcina strains.</title>
        <authorList>
            <person name="Watanabe M."/>
            <person name="Kojima H."/>
            <person name="Fukui M."/>
        </authorList>
    </citation>
    <scope>NUCLEOTIDE SEQUENCE [LARGE SCALE GENOMIC DNA]</scope>
    <source>
        <strain evidence="1 2">PL12</strain>
    </source>
</reference>